<feature type="domain" description="Vps52 coiled-coil" evidence="7">
    <location>
        <begin position="597"/>
        <end position="760"/>
    </location>
</feature>
<feature type="region of interest" description="Disordered" evidence="6">
    <location>
        <begin position="1"/>
        <end position="40"/>
    </location>
</feature>
<feature type="compositionally biased region" description="Low complexity" evidence="6">
    <location>
        <begin position="17"/>
        <end position="28"/>
    </location>
</feature>
<keyword evidence="5" id="KW-0333">Golgi apparatus</keyword>
<dbReference type="GO" id="GO:0015031">
    <property type="term" value="P:protein transport"/>
    <property type="evidence" value="ECO:0007669"/>
    <property type="project" value="UniProtKB-KW"/>
</dbReference>
<keyword evidence="10" id="KW-1185">Reference proteome</keyword>
<feature type="region of interest" description="Disordered" evidence="6">
    <location>
        <begin position="135"/>
        <end position="282"/>
    </location>
</feature>
<feature type="domain" description="Vps52 C-terminal" evidence="8">
    <location>
        <begin position="938"/>
        <end position="1067"/>
    </location>
</feature>
<dbReference type="Pfam" id="PF04129">
    <property type="entry name" value="Vps52_CC"/>
    <property type="match status" value="1"/>
</dbReference>
<dbReference type="PANTHER" id="PTHR14190">
    <property type="entry name" value="SUPPRESSOR OF ACTIN MUTATIONS 2/VACUOLAR PROTEIN SORTING 52"/>
    <property type="match status" value="1"/>
</dbReference>
<feature type="compositionally biased region" description="Polar residues" evidence="6">
    <location>
        <begin position="1"/>
        <end position="16"/>
    </location>
</feature>
<dbReference type="Pfam" id="PF20655">
    <property type="entry name" value="Vps52_C"/>
    <property type="match status" value="2"/>
</dbReference>
<evidence type="ECO:0000259" key="8">
    <source>
        <dbReference type="Pfam" id="PF20655"/>
    </source>
</evidence>
<dbReference type="GO" id="GO:0000938">
    <property type="term" value="C:GARP complex"/>
    <property type="evidence" value="ECO:0007669"/>
    <property type="project" value="TreeGrafter"/>
</dbReference>
<keyword evidence="4" id="KW-0653">Protein transport</keyword>
<proteinExistence type="inferred from homology"/>
<dbReference type="Proteomes" id="UP000565441">
    <property type="component" value="Unassembled WGS sequence"/>
</dbReference>
<dbReference type="AlphaFoldDB" id="A0A8H5HS10"/>
<feature type="compositionally biased region" description="Polar residues" evidence="6">
    <location>
        <begin position="182"/>
        <end position="210"/>
    </location>
</feature>
<protein>
    <submittedName>
        <fullName evidence="9">Uncharacterized protein</fullName>
    </submittedName>
</protein>
<comment type="caution">
    <text evidence="9">The sequence shown here is derived from an EMBL/GenBank/DDBJ whole genome shotgun (WGS) entry which is preliminary data.</text>
</comment>
<dbReference type="InterPro" id="IPR048319">
    <property type="entry name" value="Vps52_CC"/>
</dbReference>
<dbReference type="GO" id="GO:0032456">
    <property type="term" value="P:endocytic recycling"/>
    <property type="evidence" value="ECO:0007669"/>
    <property type="project" value="TreeGrafter"/>
</dbReference>
<evidence type="ECO:0000256" key="1">
    <source>
        <dbReference type="ARBA" id="ARBA00004601"/>
    </source>
</evidence>
<dbReference type="PANTHER" id="PTHR14190:SF7">
    <property type="entry name" value="VACUOLAR PROTEIN SORTING-ASSOCIATED PROTEIN 52 HOMOLOG"/>
    <property type="match status" value="1"/>
</dbReference>
<dbReference type="GO" id="GO:0005829">
    <property type="term" value="C:cytosol"/>
    <property type="evidence" value="ECO:0007669"/>
    <property type="project" value="GOC"/>
</dbReference>
<organism evidence="9 10">
    <name type="scientific">Tricholomella constricta</name>
    <dbReference type="NCBI Taxonomy" id="117010"/>
    <lineage>
        <taxon>Eukaryota</taxon>
        <taxon>Fungi</taxon>
        <taxon>Dikarya</taxon>
        <taxon>Basidiomycota</taxon>
        <taxon>Agaricomycotina</taxon>
        <taxon>Agaricomycetes</taxon>
        <taxon>Agaricomycetidae</taxon>
        <taxon>Agaricales</taxon>
        <taxon>Tricholomatineae</taxon>
        <taxon>Lyophyllaceae</taxon>
        <taxon>Tricholomella</taxon>
    </lineage>
</organism>
<reference evidence="9 10" key="1">
    <citation type="journal article" date="2020" name="ISME J.">
        <title>Uncovering the hidden diversity of litter-decomposition mechanisms in mushroom-forming fungi.</title>
        <authorList>
            <person name="Floudas D."/>
            <person name="Bentzer J."/>
            <person name="Ahren D."/>
            <person name="Johansson T."/>
            <person name="Persson P."/>
            <person name="Tunlid A."/>
        </authorList>
    </citation>
    <scope>NUCLEOTIDE SEQUENCE [LARGE SCALE GENOMIC DNA]</scope>
    <source>
        <strain evidence="9 10">CBS 661.87</strain>
    </source>
</reference>
<evidence type="ECO:0000256" key="2">
    <source>
        <dbReference type="ARBA" id="ARBA00008180"/>
    </source>
</evidence>
<dbReference type="GO" id="GO:0042147">
    <property type="term" value="P:retrograde transport, endosome to Golgi"/>
    <property type="evidence" value="ECO:0007669"/>
    <property type="project" value="TreeGrafter"/>
</dbReference>
<evidence type="ECO:0000256" key="4">
    <source>
        <dbReference type="ARBA" id="ARBA00022927"/>
    </source>
</evidence>
<name>A0A8H5HS10_9AGAR</name>
<sequence length="1074" mass="121677">MPSSELSNALNPYINQSRSRTSSSAYSTPYNLVAQPPAQPYIPHRSELESAISEPPPPPPPEIVTTTVVTRQPNPANIQAVQELLRIVVATRESQEIERRRRVAWEQEQEAKFTQRQAEMERMMLEMRQEITTLQSTVSANSKSPSSSGLLTPQHNMSPPIAIQRPPQPASPISPISQPSSYTYPSFVQGSSSQAFPGHTSYSGHFQISPQPEPIVVETPAPSVTPSPSPQLTFVQPSQLHHDLPTSPGNRRKRQTSDLSSDDDGDSSDSSASNSGRPLKRISHHDKRCLTIHHAIREHILRLMQVESDKHLPDSHREDMPLGPKDPVRFVWDKTTKQSVHNSRMKERVIADIKANRRMYKHVVDKDFLKKVLDAAFEASFVTFRQKFKAQRDEALALHHKKREENKARKARHLSRRKIKLSNRSDARMKVDALQHVTFDGALQLECMSSEESDYDENGTRSSGVLRTRGFHWRSTRLKRFYGILDDEERADKFLMPKRGVGRKERCTGPPKEEFLLPPKRVATWMISRQWIKASQMQYPDLPDVLATLVEDPPGFDWDQFVALGEESENSHLERIEQTTLHPAEPEHIYRRRAKEFIELHEQVQTSVDLLDSLESFLSTFQKDLSAVSGQISELQDRSKDIENRLKSRRRIEKPLSNLISDITIPPALATVILDSPVGESWIEVIQDFERRLETTKARSRVKAARDLGEVAEGLRIVAATKLRAFFLALFQPIRGSVTTNMQVIQTSVLLKYSELFAFLQRQAPNVAHEVQRSYVGAARVYYETGFRRYARSLGWIKGRSIEKHEPIITSEREKDLHIDLERLGYARIEGPGVTLAYMADNKMHKEPIEALLRSLLLVLMDNATAEYTFVKTFFSVEAFLPTEDSNNSLLSPTSLLSPDRATFADNRSISGSDYGGSRVRTANIMNAIAAVETAKVEQASSDAIWKQIMDPVLIYCDTFVKSVLDPVPPAVPLLTMIRLTEDIVLEVQKRNCPPVEFFVFGLRLQMWPVFQRVMAEHAEGLKKVAEGASTGYFSRAVATTDASVSNICKRYTVLFNSFIVLTEQEEETMIFSK</sequence>
<comment type="similarity">
    <text evidence="2">Belongs to the VPS52 family.</text>
</comment>
<dbReference type="GO" id="GO:0006896">
    <property type="term" value="P:Golgi to vacuole transport"/>
    <property type="evidence" value="ECO:0007669"/>
    <property type="project" value="TreeGrafter"/>
</dbReference>
<evidence type="ECO:0000313" key="9">
    <source>
        <dbReference type="EMBL" id="KAF5388452.1"/>
    </source>
</evidence>
<dbReference type="EMBL" id="JAACJP010000001">
    <property type="protein sequence ID" value="KAF5388452.1"/>
    <property type="molecule type" value="Genomic_DNA"/>
</dbReference>
<evidence type="ECO:0000256" key="6">
    <source>
        <dbReference type="SAM" id="MobiDB-lite"/>
    </source>
</evidence>
<evidence type="ECO:0000256" key="3">
    <source>
        <dbReference type="ARBA" id="ARBA00022448"/>
    </source>
</evidence>
<accession>A0A8H5HS10</accession>
<gene>
    <name evidence="9" type="ORF">D9615_000536</name>
</gene>
<dbReference type="InterPro" id="IPR007258">
    <property type="entry name" value="Vps52"/>
</dbReference>
<feature type="compositionally biased region" description="Polar residues" evidence="6">
    <location>
        <begin position="135"/>
        <end position="157"/>
    </location>
</feature>
<feature type="domain" description="Vps52 C-terminal" evidence="8">
    <location>
        <begin position="834"/>
        <end position="878"/>
    </location>
</feature>
<evidence type="ECO:0000259" key="7">
    <source>
        <dbReference type="Pfam" id="PF04129"/>
    </source>
</evidence>
<keyword evidence="3" id="KW-0813">Transport</keyword>
<evidence type="ECO:0000256" key="5">
    <source>
        <dbReference type="ARBA" id="ARBA00023034"/>
    </source>
</evidence>
<dbReference type="GO" id="GO:0019905">
    <property type="term" value="F:syntaxin binding"/>
    <property type="evidence" value="ECO:0007669"/>
    <property type="project" value="TreeGrafter"/>
</dbReference>
<dbReference type="InterPro" id="IPR048361">
    <property type="entry name" value="Vps52_C"/>
</dbReference>
<evidence type="ECO:0000313" key="10">
    <source>
        <dbReference type="Proteomes" id="UP000565441"/>
    </source>
</evidence>
<comment type="subcellular location">
    <subcellularLocation>
        <location evidence="1">Golgi apparatus</location>
        <location evidence="1">trans-Golgi network</location>
    </subcellularLocation>
</comment>
<dbReference type="OrthoDB" id="19482at2759"/>